<name>A0ABQ7DIE9_BRACR</name>
<keyword evidence="4" id="KW-0812">Transmembrane</keyword>
<evidence type="ECO:0000256" key="7">
    <source>
        <dbReference type="ARBA" id="ARBA00023316"/>
    </source>
</evidence>
<dbReference type="Pfam" id="PF03552">
    <property type="entry name" value="Cellulose_synt"/>
    <property type="match status" value="1"/>
</dbReference>
<keyword evidence="5" id="KW-1133">Transmembrane helix</keyword>
<keyword evidence="6" id="KW-0472">Membrane</keyword>
<evidence type="ECO:0000313" key="9">
    <source>
        <dbReference type="Proteomes" id="UP000266723"/>
    </source>
</evidence>
<comment type="subcellular location">
    <subcellularLocation>
        <location evidence="1">Endomembrane system</location>
    </subcellularLocation>
</comment>
<organism evidence="8 9">
    <name type="scientific">Brassica cretica</name>
    <name type="common">Mustard</name>
    <dbReference type="NCBI Taxonomy" id="69181"/>
    <lineage>
        <taxon>Eukaryota</taxon>
        <taxon>Viridiplantae</taxon>
        <taxon>Streptophyta</taxon>
        <taxon>Embryophyta</taxon>
        <taxon>Tracheophyta</taxon>
        <taxon>Spermatophyta</taxon>
        <taxon>Magnoliopsida</taxon>
        <taxon>eudicotyledons</taxon>
        <taxon>Gunneridae</taxon>
        <taxon>Pentapetalae</taxon>
        <taxon>rosids</taxon>
        <taxon>malvids</taxon>
        <taxon>Brassicales</taxon>
        <taxon>Brassicaceae</taxon>
        <taxon>Brassiceae</taxon>
        <taxon>Brassica</taxon>
    </lineage>
</organism>
<dbReference type="Proteomes" id="UP000266723">
    <property type="component" value="Unassembled WGS sequence"/>
</dbReference>
<evidence type="ECO:0000256" key="1">
    <source>
        <dbReference type="ARBA" id="ARBA00004308"/>
    </source>
</evidence>
<keyword evidence="7" id="KW-0961">Cell wall biogenesis/degradation</keyword>
<sequence length="56" mass="6440">MRFLGLFISIILTSVLELRWSGVSVDDLWRNEQFWVIGGVSAHLFAVFQGFLKIIL</sequence>
<dbReference type="PANTHER" id="PTHR13301">
    <property type="entry name" value="X-BOX TRANSCRIPTION FACTOR-RELATED"/>
    <property type="match status" value="1"/>
</dbReference>
<accession>A0ABQ7DIE9</accession>
<evidence type="ECO:0000256" key="2">
    <source>
        <dbReference type="ARBA" id="ARBA00022676"/>
    </source>
</evidence>
<evidence type="ECO:0000256" key="3">
    <source>
        <dbReference type="ARBA" id="ARBA00022679"/>
    </source>
</evidence>
<proteinExistence type="predicted"/>
<evidence type="ECO:0000256" key="6">
    <source>
        <dbReference type="ARBA" id="ARBA00023136"/>
    </source>
</evidence>
<dbReference type="InterPro" id="IPR005150">
    <property type="entry name" value="Cellulose_synth"/>
</dbReference>
<gene>
    <name evidence="8" type="ORF">DY000_02034518</name>
</gene>
<keyword evidence="9" id="KW-1185">Reference proteome</keyword>
<dbReference type="EMBL" id="QGKV02000649">
    <property type="protein sequence ID" value="KAF3577120.1"/>
    <property type="molecule type" value="Genomic_DNA"/>
</dbReference>
<protein>
    <submittedName>
        <fullName evidence="8">Uncharacterized protein</fullName>
    </submittedName>
</protein>
<reference evidence="8 9" key="1">
    <citation type="journal article" date="2020" name="BMC Genomics">
        <title>Intraspecific diversification of the crop wild relative Brassica cretica Lam. using demographic model selection.</title>
        <authorList>
            <person name="Kioukis A."/>
            <person name="Michalopoulou V.A."/>
            <person name="Briers L."/>
            <person name="Pirintsos S."/>
            <person name="Studholme D.J."/>
            <person name="Pavlidis P."/>
            <person name="Sarris P.F."/>
        </authorList>
    </citation>
    <scope>NUCLEOTIDE SEQUENCE [LARGE SCALE GENOMIC DNA]</scope>
    <source>
        <strain evidence="9">cv. PFS-1207/04</strain>
    </source>
</reference>
<keyword evidence="3" id="KW-0808">Transferase</keyword>
<comment type="caution">
    <text evidence="8">The sequence shown here is derived from an EMBL/GenBank/DDBJ whole genome shotgun (WGS) entry which is preliminary data.</text>
</comment>
<evidence type="ECO:0000256" key="5">
    <source>
        <dbReference type="ARBA" id="ARBA00022989"/>
    </source>
</evidence>
<keyword evidence="2" id="KW-0328">Glycosyltransferase</keyword>
<evidence type="ECO:0000313" key="8">
    <source>
        <dbReference type="EMBL" id="KAF3577120.1"/>
    </source>
</evidence>
<evidence type="ECO:0000256" key="4">
    <source>
        <dbReference type="ARBA" id="ARBA00022692"/>
    </source>
</evidence>